<reference evidence="7 8" key="1">
    <citation type="journal article" date="2010" name="Int. J. Syst. Evol. Microbiol.">
        <title>Thiohalobacter thiocyanaticus gen. nov., sp. nov., a moderately halophilic, sulfur-oxidizing gammaproteobacterium from hypersaline lakes, that utilizes thiocyanate.</title>
        <authorList>
            <person name="Sorokin D.Y."/>
            <person name="Kovaleva O.L."/>
            <person name="Tourova T.P."/>
            <person name="Muyzer G."/>
        </authorList>
    </citation>
    <scope>NUCLEOTIDE SEQUENCE [LARGE SCALE GENOMIC DNA]</scope>
    <source>
        <strain evidence="7 8">Hrh1</strain>
    </source>
</reference>
<dbReference type="Pfam" id="PF00149">
    <property type="entry name" value="Metallophos"/>
    <property type="match status" value="1"/>
</dbReference>
<dbReference type="CDD" id="cd00838">
    <property type="entry name" value="MPP_superfamily"/>
    <property type="match status" value="1"/>
</dbReference>
<evidence type="ECO:0000256" key="1">
    <source>
        <dbReference type="ARBA" id="ARBA00022723"/>
    </source>
</evidence>
<evidence type="ECO:0000313" key="8">
    <source>
        <dbReference type="Proteomes" id="UP000287798"/>
    </source>
</evidence>
<dbReference type="InterPro" id="IPR029052">
    <property type="entry name" value="Metallo-depent_PP-like"/>
</dbReference>
<comment type="similarity">
    <text evidence="4">Belongs to the cyclic nucleotide phosphodiesterase class-III family.</text>
</comment>
<feature type="compositionally biased region" description="Pro residues" evidence="5">
    <location>
        <begin position="22"/>
        <end position="37"/>
    </location>
</feature>
<accession>A0A426QH05</accession>
<evidence type="ECO:0000256" key="5">
    <source>
        <dbReference type="SAM" id="MobiDB-lite"/>
    </source>
</evidence>
<feature type="compositionally biased region" description="Low complexity" evidence="5">
    <location>
        <begin position="1"/>
        <end position="16"/>
    </location>
</feature>
<feature type="compositionally biased region" description="Low complexity" evidence="5">
    <location>
        <begin position="371"/>
        <end position="382"/>
    </location>
</feature>
<feature type="region of interest" description="Disordered" evidence="5">
    <location>
        <begin position="362"/>
        <end position="382"/>
    </location>
</feature>
<protein>
    <submittedName>
        <fullName evidence="7">Metallophosphoesterase</fullName>
    </submittedName>
</protein>
<dbReference type="GO" id="GO:0046872">
    <property type="term" value="F:metal ion binding"/>
    <property type="evidence" value="ECO:0007669"/>
    <property type="project" value="UniProtKB-KW"/>
</dbReference>
<dbReference type="InterPro" id="IPR004843">
    <property type="entry name" value="Calcineurin-like_PHP"/>
</dbReference>
<evidence type="ECO:0000313" key="7">
    <source>
        <dbReference type="EMBL" id="RRQ21045.1"/>
    </source>
</evidence>
<dbReference type="PANTHER" id="PTHR42988">
    <property type="entry name" value="PHOSPHOHYDROLASE"/>
    <property type="match status" value="1"/>
</dbReference>
<keyword evidence="8" id="KW-1185">Reference proteome</keyword>
<dbReference type="SUPFAM" id="SSF56300">
    <property type="entry name" value="Metallo-dependent phosphatases"/>
    <property type="match status" value="1"/>
</dbReference>
<dbReference type="Proteomes" id="UP000287798">
    <property type="component" value="Unassembled WGS sequence"/>
</dbReference>
<evidence type="ECO:0000256" key="2">
    <source>
        <dbReference type="ARBA" id="ARBA00022801"/>
    </source>
</evidence>
<keyword evidence="3" id="KW-0408">Iron</keyword>
<gene>
    <name evidence="7" type="ORF">D6C00_03070</name>
</gene>
<dbReference type="GO" id="GO:0016787">
    <property type="term" value="F:hydrolase activity"/>
    <property type="evidence" value="ECO:0007669"/>
    <property type="project" value="UniProtKB-KW"/>
</dbReference>
<sequence length="382" mass="41874">MVPRCCAAASAPATARNRSRPSWPPSAKPFPARPLPGPAAAARTEATPTARCRAPAASAHGRMKMPDSTHPTSTVLAQLSDPHLPLPAWVPPTELFNKRLLGLLSWYTRRRYRYRPETLAALVEDLRAQAPDWITVSGDLTNLGLESEFRRARLWLDRLAAPERLLVVPGNHDATVPGAWERGAPHWAPYWHGDAPYGEAGAAFPVLRRRGPLALIGLSTAIASPAGRAVGEVGEPQRRRLAELLRQTRSERLCRVLILHHPLIEGTVRARKRLLDGEALCELLAAEGVELVIHGHGHRSHHLQLDTRDGSAPVIGVPSASSARDEYAAYHLYRIQPAADGWTLELEVRRWRPRDGRVESAERMSTALPRAHAAAAAPEQSV</sequence>
<evidence type="ECO:0000256" key="4">
    <source>
        <dbReference type="ARBA" id="ARBA00025742"/>
    </source>
</evidence>
<proteinExistence type="inferred from homology"/>
<feature type="domain" description="Calcineurin-like phosphoesterase" evidence="6">
    <location>
        <begin position="77"/>
        <end position="299"/>
    </location>
</feature>
<feature type="compositionally biased region" description="Low complexity" evidence="5">
    <location>
        <begin position="38"/>
        <end position="59"/>
    </location>
</feature>
<dbReference type="Gene3D" id="3.60.21.10">
    <property type="match status" value="1"/>
</dbReference>
<feature type="region of interest" description="Disordered" evidence="5">
    <location>
        <begin position="1"/>
        <end position="73"/>
    </location>
</feature>
<keyword evidence="1" id="KW-0479">Metal-binding</keyword>
<dbReference type="InterPro" id="IPR050884">
    <property type="entry name" value="CNP_phosphodiesterase-III"/>
</dbReference>
<comment type="caution">
    <text evidence="7">The sequence shown here is derived from an EMBL/GenBank/DDBJ whole genome shotgun (WGS) entry which is preliminary data.</text>
</comment>
<organism evidence="7 8">
    <name type="scientific">Thiohalobacter thiocyanaticus</name>
    <dbReference type="NCBI Taxonomy" id="585455"/>
    <lineage>
        <taxon>Bacteria</taxon>
        <taxon>Pseudomonadati</taxon>
        <taxon>Pseudomonadota</taxon>
        <taxon>Gammaproteobacteria</taxon>
        <taxon>Thiohalobacterales</taxon>
        <taxon>Thiohalobacteraceae</taxon>
        <taxon>Thiohalobacter</taxon>
    </lineage>
</organism>
<dbReference type="AlphaFoldDB" id="A0A426QH05"/>
<dbReference type="EMBL" id="QZMU01000001">
    <property type="protein sequence ID" value="RRQ21045.1"/>
    <property type="molecule type" value="Genomic_DNA"/>
</dbReference>
<keyword evidence="2" id="KW-0378">Hydrolase</keyword>
<evidence type="ECO:0000259" key="6">
    <source>
        <dbReference type="Pfam" id="PF00149"/>
    </source>
</evidence>
<dbReference type="PANTHER" id="PTHR42988:SF2">
    <property type="entry name" value="CYCLIC NUCLEOTIDE PHOSPHODIESTERASE CBUA0032-RELATED"/>
    <property type="match status" value="1"/>
</dbReference>
<name>A0A426QH05_9GAMM</name>
<evidence type="ECO:0000256" key="3">
    <source>
        <dbReference type="ARBA" id="ARBA00023004"/>
    </source>
</evidence>